<keyword evidence="3" id="KW-1185">Reference proteome</keyword>
<keyword evidence="1" id="KW-0812">Transmembrane</keyword>
<dbReference type="Pfam" id="PF07676">
    <property type="entry name" value="PD40"/>
    <property type="match status" value="1"/>
</dbReference>
<dbReference type="InterPro" id="IPR011659">
    <property type="entry name" value="WD40"/>
</dbReference>
<dbReference type="SUPFAM" id="SSF82171">
    <property type="entry name" value="DPP6 N-terminal domain-like"/>
    <property type="match status" value="1"/>
</dbReference>
<feature type="transmembrane region" description="Helical" evidence="1">
    <location>
        <begin position="35"/>
        <end position="58"/>
    </location>
</feature>
<proteinExistence type="predicted"/>
<dbReference type="eggNOG" id="COG0823">
    <property type="taxonomic scope" value="Bacteria"/>
</dbReference>
<name>D2B4L4_STRRD</name>
<evidence type="ECO:0000313" key="2">
    <source>
        <dbReference type="EMBL" id="ACZ83700.1"/>
    </source>
</evidence>
<dbReference type="Proteomes" id="UP000002029">
    <property type="component" value="Chromosome"/>
</dbReference>
<dbReference type="Gene3D" id="2.130.10.10">
    <property type="entry name" value="YVTN repeat-like/Quinoprotein amine dehydrogenase"/>
    <property type="match status" value="1"/>
</dbReference>
<dbReference type="STRING" id="479432.Sros_0677"/>
<accession>D2B4L4</accession>
<dbReference type="InterPro" id="IPR015943">
    <property type="entry name" value="WD40/YVTN_repeat-like_dom_sf"/>
</dbReference>
<dbReference type="OrthoDB" id="3543621at2"/>
<sequence length="381" mass="41074">MTRLHDALAEIADEAPAVDLADRAIRGNRQRKRTAMMLAAAATAVVASLAIMVGTGLLPLRGAGDIAALPREPRTWEIKSSPLPKKKVGPLAYAYTTSCPDTDVPPDCKPGRWRVVTRTGDTYDVPQALGLTDKAVLGPLTITPDGRALAYYSDREQKFKIRDLASGKELTAPVKVPRRQLESEVFLRVSDNGRHLAFTSFAGKNGLLIDMRNGRTTPLPTGWMPVSVADDGDPAVVVNWKDTSSRVRLVSPGGVIRESSIPEYGQRFSALAPDGRTMAKVGETREGDGPFEDDGTLVVFDTVTGGMQGKIKAQGLPEDAVILRLGHWLNDTEVAVLVGISDGRHIRDDLTTVYGMNVRTGEVRKTGIYPVGNARLPGIVM</sequence>
<keyword evidence="1" id="KW-1133">Transmembrane helix</keyword>
<dbReference type="KEGG" id="sro:Sros_0677"/>
<keyword evidence="1" id="KW-0472">Membrane</keyword>
<evidence type="ECO:0000313" key="3">
    <source>
        <dbReference type="Proteomes" id="UP000002029"/>
    </source>
</evidence>
<dbReference type="HOGENOM" id="CLU_725445_0_0_11"/>
<reference evidence="2 3" key="1">
    <citation type="journal article" date="2010" name="Stand. Genomic Sci.">
        <title>Complete genome sequence of Streptosporangium roseum type strain (NI 9100).</title>
        <authorList>
            <person name="Nolan M."/>
            <person name="Sikorski J."/>
            <person name="Jando M."/>
            <person name="Lucas S."/>
            <person name="Lapidus A."/>
            <person name="Glavina Del Rio T."/>
            <person name="Chen F."/>
            <person name="Tice H."/>
            <person name="Pitluck S."/>
            <person name="Cheng J.F."/>
            <person name="Chertkov O."/>
            <person name="Sims D."/>
            <person name="Meincke L."/>
            <person name="Brettin T."/>
            <person name="Han C."/>
            <person name="Detter J.C."/>
            <person name="Bruce D."/>
            <person name="Goodwin L."/>
            <person name="Land M."/>
            <person name="Hauser L."/>
            <person name="Chang Y.J."/>
            <person name="Jeffries C.D."/>
            <person name="Ivanova N."/>
            <person name="Mavromatis K."/>
            <person name="Mikhailova N."/>
            <person name="Chen A."/>
            <person name="Palaniappan K."/>
            <person name="Chain P."/>
            <person name="Rohde M."/>
            <person name="Goker M."/>
            <person name="Bristow J."/>
            <person name="Eisen J.A."/>
            <person name="Markowitz V."/>
            <person name="Hugenholtz P."/>
            <person name="Kyrpides N.C."/>
            <person name="Klenk H.P."/>
        </authorList>
    </citation>
    <scope>NUCLEOTIDE SEQUENCE [LARGE SCALE GENOMIC DNA]</scope>
    <source>
        <strain evidence="3">ATCC 12428 / DSM 43021 / JCM 3005 / NI 9100</strain>
    </source>
</reference>
<organism evidence="2 3">
    <name type="scientific">Streptosporangium roseum (strain ATCC 12428 / DSM 43021 / JCM 3005 / KCTC 9067 / NCIMB 10171 / NRRL 2505 / NI 9100)</name>
    <dbReference type="NCBI Taxonomy" id="479432"/>
    <lineage>
        <taxon>Bacteria</taxon>
        <taxon>Bacillati</taxon>
        <taxon>Actinomycetota</taxon>
        <taxon>Actinomycetes</taxon>
        <taxon>Streptosporangiales</taxon>
        <taxon>Streptosporangiaceae</taxon>
        <taxon>Streptosporangium</taxon>
    </lineage>
</organism>
<dbReference type="RefSeq" id="WP_012887446.1">
    <property type="nucleotide sequence ID" value="NC_013595.1"/>
</dbReference>
<dbReference type="AlphaFoldDB" id="D2B4L4"/>
<evidence type="ECO:0000256" key="1">
    <source>
        <dbReference type="SAM" id="Phobius"/>
    </source>
</evidence>
<gene>
    <name evidence="2" type="ordered locus">Sros_0677</name>
</gene>
<protein>
    <submittedName>
        <fullName evidence="2">Uncharacterized protein</fullName>
    </submittedName>
</protein>
<dbReference type="EMBL" id="CP001814">
    <property type="protein sequence ID" value="ACZ83700.1"/>
    <property type="molecule type" value="Genomic_DNA"/>
</dbReference>